<feature type="signal peptide" evidence="1">
    <location>
        <begin position="1"/>
        <end position="31"/>
    </location>
</feature>
<reference evidence="3" key="1">
    <citation type="journal article" date="2021" name="PeerJ">
        <title>Extensive microbial diversity within the chicken gut microbiome revealed by metagenomics and culture.</title>
        <authorList>
            <person name="Gilroy R."/>
            <person name="Ravi A."/>
            <person name="Getino M."/>
            <person name="Pursley I."/>
            <person name="Horton D.L."/>
            <person name="Alikhan N.F."/>
            <person name="Baker D."/>
            <person name="Gharbi K."/>
            <person name="Hall N."/>
            <person name="Watson M."/>
            <person name="Adriaenssens E.M."/>
            <person name="Foster-Nyarko E."/>
            <person name="Jarju S."/>
            <person name="Secka A."/>
            <person name="Antonio M."/>
            <person name="Oren A."/>
            <person name="Chaudhuri R.R."/>
            <person name="La Ragione R."/>
            <person name="Hildebrand F."/>
            <person name="Pallen M.J."/>
        </authorList>
    </citation>
    <scope>NUCLEOTIDE SEQUENCE</scope>
    <source>
        <strain evidence="3">9264</strain>
    </source>
</reference>
<dbReference type="AlphaFoldDB" id="A0A9D2U9E2"/>
<organism evidence="3 4">
    <name type="scientific">Candidatus Paenalcaligenes intestinipullorum</name>
    <dbReference type="NCBI Taxonomy" id="2838718"/>
    <lineage>
        <taxon>Bacteria</taxon>
        <taxon>Pseudomonadati</taxon>
        <taxon>Pseudomonadota</taxon>
        <taxon>Betaproteobacteria</taxon>
        <taxon>Burkholderiales</taxon>
        <taxon>Alcaligenaceae</taxon>
        <taxon>Paenalcaligenes</taxon>
    </lineage>
</organism>
<accession>A0A9D2U9E2</accession>
<dbReference type="PROSITE" id="PS51257">
    <property type="entry name" value="PROKAR_LIPOPROTEIN"/>
    <property type="match status" value="1"/>
</dbReference>
<evidence type="ECO:0000259" key="2">
    <source>
        <dbReference type="Pfam" id="PF11738"/>
    </source>
</evidence>
<dbReference type="InterPro" id="IPR021729">
    <property type="entry name" value="DUF3298"/>
</dbReference>
<dbReference type="EMBL" id="DWUQ01000065">
    <property type="protein sequence ID" value="HJD44043.1"/>
    <property type="molecule type" value="Genomic_DNA"/>
</dbReference>
<feature type="chain" id="PRO_5039293150" evidence="1">
    <location>
        <begin position="32"/>
        <end position="271"/>
    </location>
</feature>
<dbReference type="Proteomes" id="UP000823889">
    <property type="component" value="Unassembled WGS sequence"/>
</dbReference>
<proteinExistence type="predicted"/>
<dbReference type="InterPro" id="IPR037126">
    <property type="entry name" value="PdaC/RsiV-like_sf"/>
</dbReference>
<evidence type="ECO:0000256" key="1">
    <source>
        <dbReference type="SAM" id="SignalP"/>
    </source>
</evidence>
<feature type="domain" description="DUF3298" evidence="2">
    <location>
        <begin position="180"/>
        <end position="258"/>
    </location>
</feature>
<gene>
    <name evidence="3" type="ORF">H9906_03335</name>
</gene>
<name>A0A9D2U9E2_9BURK</name>
<comment type="caution">
    <text evidence="3">The sequence shown here is derived from an EMBL/GenBank/DDBJ whole genome shotgun (WGS) entry which is preliminary data.</text>
</comment>
<dbReference type="Gene3D" id="3.90.640.20">
    <property type="entry name" value="Heat-shock cognate protein, ATPase"/>
    <property type="match status" value="1"/>
</dbReference>
<evidence type="ECO:0000313" key="4">
    <source>
        <dbReference type="Proteomes" id="UP000823889"/>
    </source>
</evidence>
<keyword evidence="1" id="KW-0732">Signal</keyword>
<evidence type="ECO:0000313" key="3">
    <source>
        <dbReference type="EMBL" id="HJD44043.1"/>
    </source>
</evidence>
<dbReference type="Pfam" id="PF11738">
    <property type="entry name" value="DUF3298"/>
    <property type="match status" value="1"/>
</dbReference>
<protein>
    <submittedName>
        <fullName evidence="3">RsiV family protein</fullName>
    </submittedName>
</protein>
<sequence>MMAFCLRYSSRLAAYGWVGLTVALLGGCASTATPPSKVPPYTDQITQQDGAFSQPDRWQHTQPNCRGNCAKISLDSLVFPGKPELTQYVQQRLLSVALGPDPDQALSPAKNYDQLQQRFWQQAGPRDELMLTAKLRYRNRDLTTLELGLYQYFTGAAHGQAVTELVTWDHAKNQPLSLNDVVRPQRYEDYVTALRTAHQRWLITQEAYQDQPQQYSKMWPFQVSENVGLTDAGLLVKYNSYEIAPYAFGQPELLIPYSDLQGILRHEYLPN</sequence>
<reference evidence="3" key="2">
    <citation type="submission" date="2021-04" db="EMBL/GenBank/DDBJ databases">
        <authorList>
            <person name="Gilroy R."/>
        </authorList>
    </citation>
    <scope>NUCLEOTIDE SEQUENCE</scope>
    <source>
        <strain evidence="3">9264</strain>
    </source>
</reference>
<dbReference type="Gene3D" id="3.30.565.40">
    <property type="entry name" value="Fervidobacterium nodosum Rt17-B1 like"/>
    <property type="match status" value="1"/>
</dbReference>